<evidence type="ECO:0000259" key="7">
    <source>
        <dbReference type="Pfam" id="PF00425"/>
    </source>
</evidence>
<dbReference type="PRINTS" id="PR00097">
    <property type="entry name" value="ANTSNTHASEII"/>
</dbReference>
<dbReference type="InterPro" id="IPR015890">
    <property type="entry name" value="Chorismate_C"/>
</dbReference>
<comment type="caution">
    <text evidence="9">The sequence shown here is derived from an EMBL/GenBank/DDBJ whole genome shotgun (WGS) entry which is preliminary data.</text>
</comment>
<dbReference type="Pfam" id="PF00117">
    <property type="entry name" value="GATase"/>
    <property type="match status" value="1"/>
</dbReference>
<organism evidence="9 10">
    <name type="scientific">Marinactinospora rubrisoli</name>
    <dbReference type="NCBI Taxonomy" id="2715399"/>
    <lineage>
        <taxon>Bacteria</taxon>
        <taxon>Bacillati</taxon>
        <taxon>Actinomycetota</taxon>
        <taxon>Actinomycetes</taxon>
        <taxon>Streptosporangiales</taxon>
        <taxon>Nocardiopsidaceae</taxon>
        <taxon>Marinactinospora</taxon>
    </lineage>
</organism>
<dbReference type="InterPro" id="IPR017926">
    <property type="entry name" value="GATASE"/>
</dbReference>
<dbReference type="SUPFAM" id="SSF56322">
    <property type="entry name" value="ADC synthase"/>
    <property type="match status" value="1"/>
</dbReference>
<dbReference type="InterPro" id="IPR006805">
    <property type="entry name" value="Anth_synth_I_N"/>
</dbReference>
<protein>
    <recommendedName>
        <fullName evidence="2">aminodeoxychorismate synthase</fullName>
        <ecNumber evidence="2">2.6.1.85</ecNumber>
    </recommendedName>
</protein>
<evidence type="ECO:0000313" key="10">
    <source>
        <dbReference type="Proteomes" id="UP001596540"/>
    </source>
</evidence>
<sequence length="741" mass="79798">MRVPRSDRAVPAAPGATARPVRTLLVDNYDSFTHNLAHYLAEVNGLPPVVVRNDEPGWHPGRLAGFDNVVLSPGPGTPERAADVGICRDLAAECPLPLLGVCLGHQAIALAGGATVARAPEQRHGRVSWIHHGGTDLFAGLPDPLDVVRYHSLAVGPDLPPPLEATAWDADGVVMALRHRDRPMWGVQFHPESIRTTHGLGLLRNFAELTRRRTTARPGAASVSPGAEWLRPARPADRVRRLRVLVERLPTRWDDEVVFDRLFGGSATAFWLDAGRRDAGAGRCSVMGDADGPLARVASADVRRGSVLVRTRDAVRPEPGGFLDWLDRDLRSLRTEVPPLPFDFALGWVGYLGYGLKAECGADRTHRAEEPDAMAVFADRAVVFDHATATTYLLALAEDAEERPARDWLEGTARELAELAGRRPEPAPAPGPGTAPLERGSAAASPGPAPALRLRHDRDRYLALIAECQELIAAGESYELCLTNMIEAHRTVDPWRAYRLLRRISPTPLGALLRFGELSVLSASPERLLRVDRNGVAESRPIKGTRPRSADPRADAELRRELAEDEKERAENLMIVDLVRNDLGRCAEVGSVEVSGLFDVESYAHAHQMVSTIRARLRPGVSAVDCVRAAFPGGSMTGAPKLRATRILDRLEDGPRGVYSGAIGYLSLNGAADLSVVIRTAVVTPGRIRYGIGGAITALSDPEAEYAETAVKAVPLLRLLGTGFPGVPATGTSGRPAGRPA</sequence>
<feature type="domain" description="Glutamine amidotransferase" evidence="6">
    <location>
        <begin position="24"/>
        <end position="207"/>
    </location>
</feature>
<dbReference type="InterPro" id="IPR019999">
    <property type="entry name" value="Anth_synth_I-like"/>
</dbReference>
<evidence type="ECO:0000256" key="3">
    <source>
        <dbReference type="ARBA" id="ARBA00022679"/>
    </source>
</evidence>
<comment type="similarity">
    <text evidence="1">In the C-terminal section; belongs to the anthranilate synthase component I family.</text>
</comment>
<dbReference type="Proteomes" id="UP001596540">
    <property type="component" value="Unassembled WGS sequence"/>
</dbReference>
<keyword evidence="9" id="KW-0032">Aminotransferase</keyword>
<proteinExistence type="inferred from homology"/>
<reference evidence="10" key="1">
    <citation type="journal article" date="2019" name="Int. J. Syst. Evol. Microbiol.">
        <title>The Global Catalogue of Microorganisms (GCM) 10K type strain sequencing project: providing services to taxonomists for standard genome sequencing and annotation.</title>
        <authorList>
            <consortium name="The Broad Institute Genomics Platform"/>
            <consortium name="The Broad Institute Genome Sequencing Center for Infectious Disease"/>
            <person name="Wu L."/>
            <person name="Ma J."/>
        </authorList>
    </citation>
    <scope>NUCLEOTIDE SEQUENCE [LARGE SCALE GENOMIC DNA]</scope>
    <source>
        <strain evidence="10">CGMCC 4.7382</strain>
    </source>
</reference>
<dbReference type="Pfam" id="PF00425">
    <property type="entry name" value="Chorismate_bind"/>
    <property type="match status" value="1"/>
</dbReference>
<dbReference type="Gene3D" id="3.60.120.10">
    <property type="entry name" value="Anthranilate synthase"/>
    <property type="match status" value="1"/>
</dbReference>
<dbReference type="InterPro" id="IPR029062">
    <property type="entry name" value="Class_I_gatase-like"/>
</dbReference>
<feature type="region of interest" description="Disordered" evidence="5">
    <location>
        <begin position="419"/>
        <end position="450"/>
    </location>
</feature>
<dbReference type="InterPro" id="IPR006221">
    <property type="entry name" value="TrpG/PapA_dom"/>
</dbReference>
<dbReference type="EC" id="2.6.1.85" evidence="2"/>
<keyword evidence="4" id="KW-0315">Glutamine amidotransferase</keyword>
<evidence type="ECO:0000259" key="6">
    <source>
        <dbReference type="Pfam" id="PF00117"/>
    </source>
</evidence>
<dbReference type="RefSeq" id="WP_379871354.1">
    <property type="nucleotide sequence ID" value="NZ_JBHTBH010000005.1"/>
</dbReference>
<accession>A0ABW2KH46</accession>
<dbReference type="PRINTS" id="PR00096">
    <property type="entry name" value="GATASE"/>
</dbReference>
<evidence type="ECO:0000259" key="8">
    <source>
        <dbReference type="Pfam" id="PF04715"/>
    </source>
</evidence>
<evidence type="ECO:0000256" key="2">
    <source>
        <dbReference type="ARBA" id="ARBA00013139"/>
    </source>
</evidence>
<dbReference type="Gene3D" id="3.40.50.880">
    <property type="match status" value="1"/>
</dbReference>
<dbReference type="PANTHER" id="PTHR11236">
    <property type="entry name" value="AMINOBENZOATE/ANTHRANILATE SYNTHASE"/>
    <property type="match status" value="1"/>
</dbReference>
<dbReference type="Pfam" id="PF04715">
    <property type="entry name" value="Anth_synt_I_N"/>
    <property type="match status" value="1"/>
</dbReference>
<feature type="domain" description="Chorismate-utilising enzyme C-terminal" evidence="7">
    <location>
        <begin position="458"/>
        <end position="712"/>
    </location>
</feature>
<feature type="domain" description="Anthranilate synthase component I N-terminal" evidence="8">
    <location>
        <begin position="258"/>
        <end position="393"/>
    </location>
</feature>
<dbReference type="InterPro" id="IPR005802">
    <property type="entry name" value="ADC_synth_comp_1"/>
</dbReference>
<evidence type="ECO:0000256" key="5">
    <source>
        <dbReference type="SAM" id="MobiDB-lite"/>
    </source>
</evidence>
<name>A0ABW2KH46_9ACTN</name>
<dbReference type="SUPFAM" id="SSF52317">
    <property type="entry name" value="Class I glutamine amidotransferase-like"/>
    <property type="match status" value="1"/>
</dbReference>
<dbReference type="InterPro" id="IPR005801">
    <property type="entry name" value="ADC_synthase"/>
</dbReference>
<evidence type="ECO:0000256" key="4">
    <source>
        <dbReference type="ARBA" id="ARBA00022962"/>
    </source>
</evidence>
<keyword evidence="10" id="KW-1185">Reference proteome</keyword>
<dbReference type="EMBL" id="JBHTBH010000005">
    <property type="protein sequence ID" value="MFC7328708.1"/>
    <property type="molecule type" value="Genomic_DNA"/>
</dbReference>
<dbReference type="NCBIfam" id="TIGR00566">
    <property type="entry name" value="trpG_papA"/>
    <property type="match status" value="1"/>
</dbReference>
<dbReference type="PROSITE" id="PS51273">
    <property type="entry name" value="GATASE_TYPE_1"/>
    <property type="match status" value="1"/>
</dbReference>
<keyword evidence="3 9" id="KW-0808">Transferase</keyword>
<feature type="compositionally biased region" description="Low complexity" evidence="5">
    <location>
        <begin position="434"/>
        <end position="450"/>
    </location>
</feature>
<gene>
    <name evidence="9" type="primary">pabB</name>
    <name evidence="9" type="ORF">ACFQRF_13230</name>
</gene>
<dbReference type="NCBIfam" id="TIGR00553">
    <property type="entry name" value="pabB"/>
    <property type="match status" value="1"/>
</dbReference>
<dbReference type="PANTHER" id="PTHR11236:SF18">
    <property type="entry name" value="AMINODEOXYCHORISMATE SYNTHASE"/>
    <property type="match status" value="1"/>
</dbReference>
<dbReference type="PRINTS" id="PR00099">
    <property type="entry name" value="CPSGATASE"/>
</dbReference>
<dbReference type="CDD" id="cd01743">
    <property type="entry name" value="GATase1_Anthranilate_Synthase"/>
    <property type="match status" value="1"/>
</dbReference>
<dbReference type="GO" id="GO:0046820">
    <property type="term" value="F:4-amino-4-deoxychorismate synthase activity"/>
    <property type="evidence" value="ECO:0007669"/>
    <property type="project" value="UniProtKB-EC"/>
</dbReference>
<evidence type="ECO:0000256" key="1">
    <source>
        <dbReference type="ARBA" id="ARBA00005970"/>
    </source>
</evidence>
<evidence type="ECO:0000313" key="9">
    <source>
        <dbReference type="EMBL" id="MFC7328708.1"/>
    </source>
</evidence>